<feature type="non-terminal residue" evidence="1">
    <location>
        <position position="1"/>
    </location>
</feature>
<dbReference type="AlphaFoldDB" id="A0A1H7WYB9"/>
<evidence type="ECO:0000313" key="1">
    <source>
        <dbReference type="EMBL" id="SEM26315.1"/>
    </source>
</evidence>
<dbReference type="EMBL" id="FOAG01000017">
    <property type="protein sequence ID" value="SEM26315.1"/>
    <property type="molecule type" value="Genomic_DNA"/>
</dbReference>
<protein>
    <submittedName>
        <fullName evidence="1">Uncharacterized protein</fullName>
    </submittedName>
</protein>
<reference evidence="1 2" key="1">
    <citation type="submission" date="2016-10" db="EMBL/GenBank/DDBJ databases">
        <authorList>
            <person name="de Groot N.N."/>
        </authorList>
    </citation>
    <scope>NUCLEOTIDE SEQUENCE [LARGE SCALE GENOMIC DNA]</scope>
    <source>
        <strain evidence="1 2">DSM 100674</strain>
    </source>
</reference>
<evidence type="ECO:0000313" key="2">
    <source>
        <dbReference type="Proteomes" id="UP000199582"/>
    </source>
</evidence>
<sequence length="45" mass="4903">TDATKSAQWIAYSEATDIEGMSLAQVVDDIWTTLEPICSRADTAK</sequence>
<dbReference type="Proteomes" id="UP000199582">
    <property type="component" value="Unassembled WGS sequence"/>
</dbReference>
<name>A0A1H7WYB9_9RHOB</name>
<organism evidence="1 2">
    <name type="scientific">Roseovarius azorensis</name>
    <dbReference type="NCBI Taxonomy" id="1287727"/>
    <lineage>
        <taxon>Bacteria</taxon>
        <taxon>Pseudomonadati</taxon>
        <taxon>Pseudomonadota</taxon>
        <taxon>Alphaproteobacteria</taxon>
        <taxon>Rhodobacterales</taxon>
        <taxon>Roseobacteraceae</taxon>
        <taxon>Roseovarius</taxon>
    </lineage>
</organism>
<gene>
    <name evidence="1" type="ORF">SAMN05443999_11744</name>
</gene>
<accession>A0A1H7WYB9</accession>
<keyword evidence="2" id="KW-1185">Reference proteome</keyword>
<proteinExistence type="predicted"/>